<evidence type="ECO:0000313" key="2">
    <source>
        <dbReference type="Proteomes" id="UP000185781"/>
    </source>
</evidence>
<proteinExistence type="predicted"/>
<dbReference type="Proteomes" id="UP000185781">
    <property type="component" value="Unassembled WGS sequence"/>
</dbReference>
<name>A0A1N7KJC9_9FLAO</name>
<dbReference type="STRING" id="373672.SAMN05421785_101539"/>
<gene>
    <name evidence="1" type="ORF">SAMN05421785_101539</name>
</gene>
<evidence type="ECO:0000313" key="1">
    <source>
        <dbReference type="EMBL" id="SIS61699.1"/>
    </source>
</evidence>
<dbReference type="EMBL" id="FTOV01000001">
    <property type="protein sequence ID" value="SIS61699.1"/>
    <property type="molecule type" value="Genomic_DNA"/>
</dbReference>
<organism evidence="1 2">
    <name type="scientific">Chryseobacterium gambrini</name>
    <dbReference type="NCBI Taxonomy" id="373672"/>
    <lineage>
        <taxon>Bacteria</taxon>
        <taxon>Pseudomonadati</taxon>
        <taxon>Bacteroidota</taxon>
        <taxon>Flavobacteriia</taxon>
        <taxon>Flavobacteriales</taxon>
        <taxon>Weeksellaceae</taxon>
        <taxon>Chryseobacterium group</taxon>
        <taxon>Chryseobacterium</taxon>
    </lineage>
</organism>
<protein>
    <submittedName>
        <fullName evidence="1">Uncharacterized protein</fullName>
    </submittedName>
</protein>
<dbReference type="RefSeq" id="WP_076390357.1">
    <property type="nucleotide sequence ID" value="NZ_FTOV01000001.1"/>
</dbReference>
<reference evidence="1 2" key="1">
    <citation type="submission" date="2017-01" db="EMBL/GenBank/DDBJ databases">
        <authorList>
            <person name="Mah S.A."/>
            <person name="Swanson W.J."/>
            <person name="Moy G.W."/>
            <person name="Vacquier V.D."/>
        </authorList>
    </citation>
    <scope>NUCLEOTIDE SEQUENCE [LARGE SCALE GENOMIC DNA]</scope>
    <source>
        <strain evidence="1 2">DSM 18014</strain>
    </source>
</reference>
<dbReference type="AlphaFoldDB" id="A0A1N7KJC9"/>
<sequence length="142" mass="16573">MPIVRRSEQSRLSLQDFYKEFLPKPEDAFGNAGIPMLKILDFMNDTFKDTFIYGLTSHAHLLLFSSDEEDKHYVEIIGFQSGSYEVFAVQYFIPEHKSPWKNAVVKGETTQFEEFKKMIVISMMESGGWKDNLELINFQKIM</sequence>
<accession>A0A1N7KJC9</accession>
<dbReference type="OrthoDB" id="881402at2"/>